<dbReference type="InterPro" id="IPR039561">
    <property type="entry name" value="Peptidase_M15C"/>
</dbReference>
<dbReference type="eggNOG" id="COG1876">
    <property type="taxonomic scope" value="Bacteria"/>
</dbReference>
<dbReference type="Pfam" id="PF13539">
    <property type="entry name" value="Peptidase_M15_4"/>
    <property type="match status" value="1"/>
</dbReference>
<dbReference type="OrthoDB" id="8479979at2"/>
<dbReference type="SUPFAM" id="SSF55166">
    <property type="entry name" value="Hedgehog/DD-peptidase"/>
    <property type="match status" value="1"/>
</dbReference>
<accession>S3NXU4</accession>
<feature type="domain" description="Peptidase M15C" evidence="1">
    <location>
        <begin position="255"/>
        <end position="327"/>
    </location>
</feature>
<comment type="caution">
    <text evidence="2">The sequence shown here is derived from an EMBL/GenBank/DDBJ whole genome shotgun (WGS) entry which is preliminary data.</text>
</comment>
<proteinExistence type="predicted"/>
<evidence type="ECO:0000313" key="2">
    <source>
        <dbReference type="EMBL" id="EPF71471.1"/>
    </source>
</evidence>
<gene>
    <name evidence="2" type="ORF">F945_02500</name>
</gene>
<dbReference type="RefSeq" id="WP_016656900.1">
    <property type="nucleotide sequence ID" value="NZ_KE340353.1"/>
</dbReference>
<protein>
    <recommendedName>
        <fullName evidence="1">Peptidase M15C domain-containing protein</fullName>
    </recommendedName>
</protein>
<dbReference type="HOGENOM" id="CLU_634054_0_0_6"/>
<dbReference type="PATRIC" id="fig|421052.3.peg.2446"/>
<sequence>MDCLANIKFLDAFGQPMNGLAHQLWEGSKLISEYVTTARGESVWIRHPEGTTIDVRVRSEAFAEYKSKVKIKLKGLKSIFIISYPNFMLQELNFLTAYHAKKRFLLAQFKANMVNEIKKLNSLSSKSLNPNFKIQQNRTTTAVVKEQTVDKTDINAVIKLRVKRFTSKYQKQLLNWEAQSLTIQNVGKLIPQACGGEKHYKRALERIAELHPVYQPYVIKLINMGYQGLGICWTIKDSYRSPDAQDALTGGVTNAGPLQSYHQYGLAIDIVSVRNGEIVNYDSRLKRQSRQDQAIADQTLLAPIGESLGLIWGGRWKKPFDPPHFELHPNGKTWRELKPQLLKLGVTNYKKLQF</sequence>
<dbReference type="Proteomes" id="UP000014568">
    <property type="component" value="Unassembled WGS sequence"/>
</dbReference>
<dbReference type="AlphaFoldDB" id="S3NXU4"/>
<dbReference type="Gene3D" id="3.30.1380.10">
    <property type="match status" value="1"/>
</dbReference>
<reference evidence="2 3" key="1">
    <citation type="submission" date="2013-06" db="EMBL/GenBank/DDBJ databases">
        <title>The Genome Sequence of Acinetobacter rudis CIP 110305.</title>
        <authorList>
            <consortium name="The Broad Institute Genome Sequencing Platform"/>
            <consortium name="The Broad Institute Genome Sequencing Center for Infectious Disease"/>
            <person name="Cerqueira G."/>
            <person name="Feldgarden M."/>
            <person name="Courvalin P."/>
            <person name="Perichon B."/>
            <person name="Grillot-Courvalin C."/>
            <person name="Clermont D."/>
            <person name="Rocha E."/>
            <person name="Yoon E.-J."/>
            <person name="Nemec A."/>
            <person name="Young S.K."/>
            <person name="Zeng Q."/>
            <person name="Gargeya S."/>
            <person name="Fitzgerald M."/>
            <person name="Abouelleil A."/>
            <person name="Alvarado L."/>
            <person name="Berlin A.M."/>
            <person name="Chapman S.B."/>
            <person name="Dewar J."/>
            <person name="Goldberg J."/>
            <person name="Griggs A."/>
            <person name="Gujja S."/>
            <person name="Hansen M."/>
            <person name="Howarth C."/>
            <person name="Imamovic A."/>
            <person name="Larimer J."/>
            <person name="McCowan C."/>
            <person name="Murphy C."/>
            <person name="Pearson M."/>
            <person name="Priest M."/>
            <person name="Roberts A."/>
            <person name="Saif S."/>
            <person name="Shea T."/>
            <person name="Sykes S."/>
            <person name="Wortman J."/>
            <person name="Nusbaum C."/>
            <person name="Birren B."/>
        </authorList>
    </citation>
    <scope>NUCLEOTIDE SEQUENCE [LARGE SCALE GENOMIC DNA]</scope>
    <source>
        <strain evidence="2 3">CIP 110305</strain>
    </source>
</reference>
<dbReference type="InterPro" id="IPR009045">
    <property type="entry name" value="Zn_M74/Hedgehog-like"/>
</dbReference>
<dbReference type="GO" id="GO:0008233">
    <property type="term" value="F:peptidase activity"/>
    <property type="evidence" value="ECO:0007669"/>
    <property type="project" value="InterPro"/>
</dbReference>
<dbReference type="EMBL" id="ATGI01000032">
    <property type="protein sequence ID" value="EPF71471.1"/>
    <property type="molecule type" value="Genomic_DNA"/>
</dbReference>
<keyword evidence="3" id="KW-1185">Reference proteome</keyword>
<organism evidence="2 3">
    <name type="scientific">Acinetobacter rudis CIP 110305</name>
    <dbReference type="NCBI Taxonomy" id="421052"/>
    <lineage>
        <taxon>Bacteria</taxon>
        <taxon>Pseudomonadati</taxon>
        <taxon>Pseudomonadota</taxon>
        <taxon>Gammaproteobacteria</taxon>
        <taxon>Moraxellales</taxon>
        <taxon>Moraxellaceae</taxon>
        <taxon>Acinetobacter</taxon>
    </lineage>
</organism>
<evidence type="ECO:0000313" key="3">
    <source>
        <dbReference type="Proteomes" id="UP000014568"/>
    </source>
</evidence>
<dbReference type="STRING" id="632955.GCA_000829675_00323"/>
<name>S3NXU4_9GAMM</name>
<evidence type="ECO:0000259" key="1">
    <source>
        <dbReference type="Pfam" id="PF13539"/>
    </source>
</evidence>
<dbReference type="CDD" id="cd14845">
    <property type="entry name" value="L-Ala-D-Glu_peptidase_like"/>
    <property type="match status" value="1"/>
</dbReference>